<name>A0ABZ1HY20_9PSEU</name>
<feature type="repeat" description="ANK" evidence="3">
    <location>
        <begin position="50"/>
        <end position="82"/>
    </location>
</feature>
<protein>
    <submittedName>
        <fullName evidence="4">Ankyrin repeat domain-containing protein</fullName>
    </submittedName>
</protein>
<keyword evidence="1" id="KW-0677">Repeat</keyword>
<dbReference type="PANTHER" id="PTHR24171">
    <property type="entry name" value="ANKYRIN REPEAT DOMAIN-CONTAINING PROTEIN 39-RELATED"/>
    <property type="match status" value="1"/>
</dbReference>
<proteinExistence type="predicted"/>
<dbReference type="EMBL" id="CP142149">
    <property type="protein sequence ID" value="WSE26273.1"/>
    <property type="molecule type" value="Genomic_DNA"/>
</dbReference>
<dbReference type="PROSITE" id="PS50088">
    <property type="entry name" value="ANK_REPEAT"/>
    <property type="match status" value="1"/>
</dbReference>
<dbReference type="SUPFAM" id="SSF48403">
    <property type="entry name" value="Ankyrin repeat"/>
    <property type="match status" value="1"/>
</dbReference>
<dbReference type="InterPro" id="IPR036770">
    <property type="entry name" value="Ankyrin_rpt-contain_sf"/>
</dbReference>
<sequence length="128" mass="13537">MPASENPQVSPEELRNRARTVMADLAREGNTKELADFLDHGLDVNSLDESGNSLLMLAAYHGRGETVSYLLAHGADPDICNARDQSPIAGALFKGETEIVAALKKAGANLDAGTPSAREAAKMFGQTL</sequence>
<dbReference type="Pfam" id="PF12796">
    <property type="entry name" value="Ank_2"/>
    <property type="match status" value="1"/>
</dbReference>
<keyword evidence="5" id="KW-1185">Reference proteome</keyword>
<dbReference type="SMART" id="SM00248">
    <property type="entry name" value="ANK"/>
    <property type="match status" value="3"/>
</dbReference>
<dbReference type="Gene3D" id="1.25.40.20">
    <property type="entry name" value="Ankyrin repeat-containing domain"/>
    <property type="match status" value="1"/>
</dbReference>
<gene>
    <name evidence="4" type="ORF">VSH64_25705</name>
</gene>
<keyword evidence="2 3" id="KW-0040">ANK repeat</keyword>
<evidence type="ECO:0000256" key="3">
    <source>
        <dbReference type="PROSITE-ProRule" id="PRU00023"/>
    </source>
</evidence>
<dbReference type="PANTHER" id="PTHR24171:SF8">
    <property type="entry name" value="BRCA1-ASSOCIATED RING DOMAIN PROTEIN 1"/>
    <property type="match status" value="1"/>
</dbReference>
<dbReference type="InterPro" id="IPR002110">
    <property type="entry name" value="Ankyrin_rpt"/>
</dbReference>
<evidence type="ECO:0000313" key="4">
    <source>
        <dbReference type="EMBL" id="WSE26273.1"/>
    </source>
</evidence>
<accession>A0ABZ1HY20</accession>
<evidence type="ECO:0000256" key="1">
    <source>
        <dbReference type="ARBA" id="ARBA00022737"/>
    </source>
</evidence>
<dbReference type="PROSITE" id="PS50297">
    <property type="entry name" value="ANK_REP_REGION"/>
    <property type="match status" value="1"/>
</dbReference>
<reference evidence="4 5" key="1">
    <citation type="journal article" date="2015" name="Int. J. Syst. Evol. Microbiol.">
        <title>Amycolatopsis rhabdoformis sp. nov., an actinomycete isolated from a tropical forest soil.</title>
        <authorList>
            <person name="Souza W.R."/>
            <person name="Silva R.E."/>
            <person name="Goodfellow M."/>
            <person name="Busarakam K."/>
            <person name="Figueiro F.S."/>
            <person name="Ferreira D."/>
            <person name="Rodrigues-Filho E."/>
            <person name="Moraes L.A.B."/>
            <person name="Zucchi T.D."/>
        </authorList>
    </citation>
    <scope>NUCLEOTIDE SEQUENCE [LARGE SCALE GENOMIC DNA]</scope>
    <source>
        <strain evidence="4 5">NCIMB 14900</strain>
    </source>
</reference>
<evidence type="ECO:0000256" key="2">
    <source>
        <dbReference type="ARBA" id="ARBA00023043"/>
    </source>
</evidence>
<organism evidence="4 5">
    <name type="scientific">Amycolatopsis rhabdoformis</name>
    <dbReference type="NCBI Taxonomy" id="1448059"/>
    <lineage>
        <taxon>Bacteria</taxon>
        <taxon>Bacillati</taxon>
        <taxon>Actinomycetota</taxon>
        <taxon>Actinomycetes</taxon>
        <taxon>Pseudonocardiales</taxon>
        <taxon>Pseudonocardiaceae</taxon>
        <taxon>Amycolatopsis</taxon>
    </lineage>
</organism>
<evidence type="ECO:0000313" key="5">
    <source>
        <dbReference type="Proteomes" id="UP001330812"/>
    </source>
</evidence>
<dbReference type="Proteomes" id="UP001330812">
    <property type="component" value="Chromosome"/>
</dbReference>